<proteinExistence type="predicted"/>
<reference evidence="1 2" key="1">
    <citation type="submission" date="2015-03" db="EMBL/GenBank/DDBJ databases">
        <authorList>
            <person name="Hassan Y."/>
            <person name="Lepp D."/>
            <person name="Li X.-Z."/>
            <person name="Zhou T."/>
        </authorList>
    </citation>
    <scope>NUCLEOTIDE SEQUENCE [LARGE SCALE GENOMIC DNA]</scope>
    <source>
        <strain evidence="1 2">IPL18</strain>
    </source>
</reference>
<dbReference type="STRING" id="429727.VE26_08330"/>
<keyword evidence="2" id="KW-1185">Reference proteome</keyword>
<protein>
    <submittedName>
        <fullName evidence="1">Uncharacterized protein</fullName>
    </submittedName>
</protein>
<dbReference type="Proteomes" id="UP000033649">
    <property type="component" value="Unassembled WGS sequence"/>
</dbReference>
<evidence type="ECO:0000313" key="1">
    <source>
        <dbReference type="EMBL" id="KKB09837.1"/>
    </source>
</evidence>
<gene>
    <name evidence="1" type="ORF">VE26_08330</name>
</gene>
<evidence type="ECO:0000313" key="2">
    <source>
        <dbReference type="Proteomes" id="UP000033649"/>
    </source>
</evidence>
<organism evidence="1 2">
    <name type="scientific">Devosia chinhatensis</name>
    <dbReference type="NCBI Taxonomy" id="429727"/>
    <lineage>
        <taxon>Bacteria</taxon>
        <taxon>Pseudomonadati</taxon>
        <taxon>Pseudomonadota</taxon>
        <taxon>Alphaproteobacteria</taxon>
        <taxon>Hyphomicrobiales</taxon>
        <taxon>Devosiaceae</taxon>
        <taxon>Devosia</taxon>
    </lineage>
</organism>
<dbReference type="EMBL" id="JZEY01000054">
    <property type="protein sequence ID" value="KKB09837.1"/>
    <property type="molecule type" value="Genomic_DNA"/>
</dbReference>
<name>A0A0F5FNR7_9HYPH</name>
<comment type="caution">
    <text evidence="1">The sequence shown here is derived from an EMBL/GenBank/DDBJ whole genome shotgun (WGS) entry which is preliminary data.</text>
</comment>
<dbReference type="PATRIC" id="fig|429727.3.peg.1721"/>
<accession>A0A0F5FNR7</accession>
<dbReference type="AlphaFoldDB" id="A0A0F5FNR7"/>
<sequence>MTTDADVRKISQPFLTRNREFRYRKREIFRHPIQHMWTGFFIDRLSSARDVRTSWFAGVLFGPPPSFVAGIGNMIDGASGSLDDPAFAEQFLENLEQVTVELFPQIDTLRGLLRYTWVPFLGTGKSPISKALLHTALGEFEAAESILSEWVHSEEKHLQWNAARIAQYYKKGSKGWQRQQRSQDALVERLSELATLLELISGSKCASIASLLHRWETLSVQERGVLRYWEPSPFPFELA</sequence>